<evidence type="ECO:0000259" key="9">
    <source>
        <dbReference type="PROSITE" id="PS50164"/>
    </source>
</evidence>
<reference evidence="10 11" key="1">
    <citation type="submission" date="2015-07" db="EMBL/GenBank/DDBJ databases">
        <title>Draft Genome Sequence of Malassezia furfur CBS1878 and Malassezia pachydermatis CBS1879.</title>
        <authorList>
            <person name="Triana S."/>
            <person name="Ohm R."/>
            <person name="Gonzalez A."/>
            <person name="DeCock H."/>
            <person name="Restrepo S."/>
            <person name="Celis A."/>
        </authorList>
    </citation>
    <scope>NUCLEOTIDE SEQUENCE [LARGE SCALE GENOMIC DNA]</scope>
    <source>
        <strain evidence="10 11">CBS 1879</strain>
    </source>
</reference>
<dbReference type="STRING" id="77020.A0A0M9VN89"/>
<evidence type="ECO:0000256" key="4">
    <source>
        <dbReference type="ARBA" id="ARBA00022801"/>
    </source>
</evidence>
<dbReference type="InterPro" id="IPR050381">
    <property type="entry name" value="SLX1_endonuclease"/>
</dbReference>
<comment type="function">
    <text evidence="8">Catalytic subunit of the SLX1-SLX4 structure-specific endonuclease that resolves DNA secondary structures generated during DNA repair and recombination. Has endonuclease activity towards branched DNA substrates, introducing single-strand cuts in duplex DNA close to junctions with ss-DNA.</text>
</comment>
<keyword evidence="1 8" id="KW-0540">Nuclease</keyword>
<comment type="caution">
    <text evidence="8">Lacks conserved residue(s) required for the propagation of feature annotation.</text>
</comment>
<proteinExistence type="inferred from homology"/>
<dbReference type="HAMAP" id="MF_03100">
    <property type="entry name" value="Endonuc_su_Slx1"/>
    <property type="match status" value="1"/>
</dbReference>
<dbReference type="PROSITE" id="PS50164">
    <property type="entry name" value="GIY_YIG"/>
    <property type="match status" value="1"/>
</dbReference>
<keyword evidence="11" id="KW-1185">Reference proteome</keyword>
<gene>
    <name evidence="10" type="ORF">Malapachy_1697</name>
</gene>
<dbReference type="GO" id="GO:0033557">
    <property type="term" value="C:Slx1-Slx4 complex"/>
    <property type="evidence" value="ECO:0007669"/>
    <property type="project" value="UniProtKB-UniRule"/>
</dbReference>
<comment type="cofactor">
    <cofactor evidence="8">
        <name>a divalent metal cation</name>
        <dbReference type="ChEBI" id="CHEBI:60240"/>
    </cofactor>
</comment>
<dbReference type="GO" id="GO:0008821">
    <property type="term" value="F:crossover junction DNA endonuclease activity"/>
    <property type="evidence" value="ECO:0007669"/>
    <property type="project" value="TreeGrafter"/>
</dbReference>
<comment type="caution">
    <text evidence="10">The sequence shown here is derived from an EMBL/GenBank/DDBJ whole genome shotgun (WGS) entry which is preliminary data.</text>
</comment>
<evidence type="ECO:0000256" key="6">
    <source>
        <dbReference type="ARBA" id="ARBA00023204"/>
    </source>
</evidence>
<dbReference type="InterPro" id="IPR035901">
    <property type="entry name" value="GIY-YIG_endonuc_sf"/>
</dbReference>
<keyword evidence="3 8" id="KW-0227">DNA damage</keyword>
<dbReference type="Proteomes" id="UP000037751">
    <property type="component" value="Unassembled WGS sequence"/>
</dbReference>
<feature type="domain" description="GIY-YIG" evidence="9">
    <location>
        <begin position="13"/>
        <end position="93"/>
    </location>
</feature>
<dbReference type="GeneID" id="28728073"/>
<evidence type="ECO:0000313" key="10">
    <source>
        <dbReference type="EMBL" id="KOS13085.1"/>
    </source>
</evidence>
<dbReference type="InterPro" id="IPR000305">
    <property type="entry name" value="GIY-YIG_endonuc"/>
</dbReference>
<comment type="subcellular location">
    <subcellularLocation>
        <location evidence="8">Nucleus</location>
    </subcellularLocation>
</comment>
<dbReference type="GO" id="GO:0017108">
    <property type="term" value="F:5'-flap endonuclease activity"/>
    <property type="evidence" value="ECO:0007669"/>
    <property type="project" value="InterPro"/>
</dbReference>
<comment type="subunit">
    <text evidence="8">Forms a heterodimer with SLX4.</text>
</comment>
<evidence type="ECO:0000256" key="2">
    <source>
        <dbReference type="ARBA" id="ARBA00022759"/>
    </source>
</evidence>
<keyword evidence="2 8" id="KW-0255">Endonuclease</keyword>
<comment type="similarity">
    <text evidence="8">Belongs to the SLX1 family.</text>
</comment>
<sequence>MRGSSVAQHRIPPVYACYCLRSLSKANHTYVGSTPDPIRRFRQHNGDVKQGAFYTRFARPWVMDMLVYGFPSKIAALQFEWSWQMPHVSRHLRATTTMASRAIGTYTGRSMQPLFPATRKQTSTSRRGRKKVRWRSSVVPEHKIAVVRALLASEPFCFWGLKVVLLTEYAYGVWHYMASQAQASTQTLRPSSRITQRVLPPGYPTYTCDFHGVLGTATPLSVSSQARYPRLPEAGTCSAWQKKKRAPESLLYAEQSAWAEPIPPARDAETLGLTREVLAQAPSRADGAVPWAEMPWNEAMTAAAAATSSPQPCSLCGDAIEADKPLTYTRCPSITACPLS</sequence>
<keyword evidence="6 8" id="KW-0234">DNA repair</keyword>
<evidence type="ECO:0000256" key="8">
    <source>
        <dbReference type="HAMAP-Rule" id="MF_03100"/>
    </source>
</evidence>
<keyword evidence="7 8" id="KW-0539">Nucleus</keyword>
<dbReference type="VEuPathDB" id="FungiDB:Malapachy_1697"/>
<evidence type="ECO:0000256" key="7">
    <source>
        <dbReference type="ARBA" id="ARBA00023242"/>
    </source>
</evidence>
<dbReference type="GO" id="GO:0000724">
    <property type="term" value="P:double-strand break repair via homologous recombination"/>
    <property type="evidence" value="ECO:0007669"/>
    <property type="project" value="TreeGrafter"/>
</dbReference>
<dbReference type="Gene3D" id="3.40.1440.10">
    <property type="entry name" value="GIY-YIG endonuclease"/>
    <property type="match status" value="1"/>
</dbReference>
<dbReference type="PANTHER" id="PTHR20208">
    <property type="entry name" value="STRUCTURE-SPECIFIC ENDONUCLEASE SUBUNIT SLX1"/>
    <property type="match status" value="1"/>
</dbReference>
<dbReference type="AlphaFoldDB" id="A0A0M9VN89"/>
<evidence type="ECO:0000313" key="11">
    <source>
        <dbReference type="Proteomes" id="UP000037751"/>
    </source>
</evidence>
<name>A0A0M9VN89_9BASI</name>
<keyword evidence="4 8" id="KW-0378">Hydrolase</keyword>
<dbReference type="RefSeq" id="XP_017990717.1">
    <property type="nucleotide sequence ID" value="XM_018136198.1"/>
</dbReference>
<dbReference type="Pfam" id="PF01541">
    <property type="entry name" value="GIY-YIG"/>
    <property type="match status" value="1"/>
</dbReference>
<evidence type="ECO:0000256" key="5">
    <source>
        <dbReference type="ARBA" id="ARBA00023172"/>
    </source>
</evidence>
<dbReference type="OrthoDB" id="24645at2759"/>
<dbReference type="PANTHER" id="PTHR20208:SF10">
    <property type="entry name" value="STRUCTURE-SPECIFIC ENDONUCLEASE SUBUNIT SLX1"/>
    <property type="match status" value="1"/>
</dbReference>
<accession>A0A0M9VN89</accession>
<dbReference type="EMBL" id="LGAV01000007">
    <property type="protein sequence ID" value="KOS13085.1"/>
    <property type="molecule type" value="Genomic_DNA"/>
</dbReference>
<evidence type="ECO:0000256" key="3">
    <source>
        <dbReference type="ARBA" id="ARBA00022763"/>
    </source>
</evidence>
<protein>
    <submittedName>
        <fullName evidence="10">Structure-specific endonuclease subunit</fullName>
    </submittedName>
</protein>
<organism evidence="10 11">
    <name type="scientific">Malassezia pachydermatis</name>
    <dbReference type="NCBI Taxonomy" id="77020"/>
    <lineage>
        <taxon>Eukaryota</taxon>
        <taxon>Fungi</taxon>
        <taxon>Dikarya</taxon>
        <taxon>Basidiomycota</taxon>
        <taxon>Ustilaginomycotina</taxon>
        <taxon>Malasseziomycetes</taxon>
        <taxon>Malasseziales</taxon>
        <taxon>Malasseziaceae</taxon>
        <taxon>Malassezia</taxon>
    </lineage>
</organism>
<dbReference type="CDD" id="cd10455">
    <property type="entry name" value="GIY-YIG_SLX1"/>
    <property type="match status" value="1"/>
</dbReference>
<keyword evidence="5 8" id="KW-0233">DNA recombination</keyword>
<dbReference type="InterPro" id="IPR027520">
    <property type="entry name" value="Slx1"/>
</dbReference>
<evidence type="ECO:0000256" key="1">
    <source>
        <dbReference type="ARBA" id="ARBA00022722"/>
    </source>
</evidence>
<dbReference type="SUPFAM" id="SSF82771">
    <property type="entry name" value="GIY-YIG endonuclease"/>
    <property type="match status" value="1"/>
</dbReference>